<dbReference type="PANTHER" id="PTHR39178">
    <property type="entry name" value="HYPOTHETICAL RIBOSOME-ASSOCIATED PROTEIN"/>
    <property type="match status" value="1"/>
</dbReference>
<evidence type="ECO:0000256" key="4">
    <source>
        <dbReference type="ARBA" id="ARBA00022807"/>
    </source>
</evidence>
<evidence type="ECO:0000256" key="2">
    <source>
        <dbReference type="ARBA" id="ARBA00022670"/>
    </source>
</evidence>
<dbReference type="Gene3D" id="3.30.70.1490">
    <property type="entry name" value="Cysteine protease Prp"/>
    <property type="match status" value="1"/>
</dbReference>
<evidence type="ECO:0000256" key="3">
    <source>
        <dbReference type="ARBA" id="ARBA00022801"/>
    </source>
</evidence>
<dbReference type="PANTHER" id="PTHR39178:SF1">
    <property type="entry name" value="RIBOSOMAL-PROCESSING CYSTEINE PROTEASE PRP"/>
    <property type="match status" value="1"/>
</dbReference>
<accession>A0ABS2QS74</accession>
<dbReference type="Proteomes" id="UP000809829">
    <property type="component" value="Unassembled WGS sequence"/>
</dbReference>
<dbReference type="InterPro" id="IPR007422">
    <property type="entry name" value="Peptidase_Prp"/>
</dbReference>
<gene>
    <name evidence="7" type="ORF">JOC83_000200</name>
</gene>
<keyword evidence="4" id="KW-0788">Thiol protease</keyword>
<sequence length="111" mass="12052">MIKVTISRNEDKKIIAFTMNGHAQFAEHGKDLVCAGASAVSFGTINAIHALCGVTPHIDQAAKDGGYLHCKIPKNVDSTTFDKVQMLLEGMVVSLQTIELDYGNYINIQTN</sequence>
<evidence type="ECO:0000256" key="5">
    <source>
        <dbReference type="ARBA" id="ARBA00044503"/>
    </source>
</evidence>
<dbReference type="EMBL" id="JAFBFC010000001">
    <property type="protein sequence ID" value="MBM7701374.1"/>
    <property type="molecule type" value="Genomic_DNA"/>
</dbReference>
<keyword evidence="3" id="KW-0378">Hydrolase</keyword>
<dbReference type="NCBIfam" id="NF011126">
    <property type="entry name" value="PRK14553.1-6"/>
    <property type="match status" value="1"/>
</dbReference>
<keyword evidence="2" id="KW-0645">Protease</keyword>
<reference evidence="7 8" key="1">
    <citation type="submission" date="2021-01" db="EMBL/GenBank/DDBJ databases">
        <title>Genomic Encyclopedia of Type Strains, Phase IV (KMG-IV): sequencing the most valuable type-strain genomes for metagenomic binning, comparative biology and taxonomic classification.</title>
        <authorList>
            <person name="Goeker M."/>
        </authorList>
    </citation>
    <scope>NUCLEOTIDE SEQUENCE [LARGE SCALE GENOMIC DNA]</scope>
    <source>
        <strain evidence="7 8">DSM 104297</strain>
    </source>
</reference>
<keyword evidence="1" id="KW-0690">Ribosome biogenesis</keyword>
<dbReference type="CDD" id="cd16332">
    <property type="entry name" value="Prp-like"/>
    <property type="match status" value="1"/>
</dbReference>
<evidence type="ECO:0000256" key="1">
    <source>
        <dbReference type="ARBA" id="ARBA00022517"/>
    </source>
</evidence>
<evidence type="ECO:0000256" key="6">
    <source>
        <dbReference type="ARBA" id="ARBA00044538"/>
    </source>
</evidence>
<dbReference type="RefSeq" id="WP_205182654.1">
    <property type="nucleotide sequence ID" value="NZ_JAFBFC010000001.1"/>
</dbReference>
<dbReference type="InterPro" id="IPR036764">
    <property type="entry name" value="Peptidase_Prp_sf"/>
</dbReference>
<dbReference type="SUPFAM" id="SSF118010">
    <property type="entry name" value="TM1457-like"/>
    <property type="match status" value="1"/>
</dbReference>
<organism evidence="7 8">
    <name type="scientific">Priestia iocasae</name>
    <dbReference type="NCBI Taxonomy" id="2291674"/>
    <lineage>
        <taxon>Bacteria</taxon>
        <taxon>Bacillati</taxon>
        <taxon>Bacillota</taxon>
        <taxon>Bacilli</taxon>
        <taxon>Bacillales</taxon>
        <taxon>Bacillaceae</taxon>
        <taxon>Priestia</taxon>
    </lineage>
</organism>
<keyword evidence="8" id="KW-1185">Reference proteome</keyword>
<evidence type="ECO:0000313" key="7">
    <source>
        <dbReference type="EMBL" id="MBM7701374.1"/>
    </source>
</evidence>
<proteinExistence type="inferred from homology"/>
<evidence type="ECO:0000313" key="8">
    <source>
        <dbReference type="Proteomes" id="UP000809829"/>
    </source>
</evidence>
<protein>
    <recommendedName>
        <fullName evidence="6">Ribosomal processing cysteine protease Prp</fullName>
    </recommendedName>
</protein>
<comment type="similarity">
    <text evidence="5">Belongs to the Prp family.</text>
</comment>
<name>A0ABS2QS74_9BACI</name>
<dbReference type="Pfam" id="PF04327">
    <property type="entry name" value="Peptidase_Prp"/>
    <property type="match status" value="1"/>
</dbReference>
<comment type="caution">
    <text evidence="7">The sequence shown here is derived from an EMBL/GenBank/DDBJ whole genome shotgun (WGS) entry which is preliminary data.</text>
</comment>